<organism evidence="2">
    <name type="scientific">Rhizophora mucronata</name>
    <name type="common">Asiatic mangrove</name>
    <dbReference type="NCBI Taxonomy" id="61149"/>
    <lineage>
        <taxon>Eukaryota</taxon>
        <taxon>Viridiplantae</taxon>
        <taxon>Streptophyta</taxon>
        <taxon>Embryophyta</taxon>
        <taxon>Tracheophyta</taxon>
        <taxon>Spermatophyta</taxon>
        <taxon>Magnoliopsida</taxon>
        <taxon>eudicotyledons</taxon>
        <taxon>Gunneridae</taxon>
        <taxon>Pentapetalae</taxon>
        <taxon>rosids</taxon>
        <taxon>fabids</taxon>
        <taxon>Malpighiales</taxon>
        <taxon>Rhizophoraceae</taxon>
        <taxon>Rhizophora</taxon>
    </lineage>
</organism>
<dbReference type="AlphaFoldDB" id="A0A2P2R0B2"/>
<feature type="compositionally biased region" description="Polar residues" evidence="1">
    <location>
        <begin position="84"/>
        <end position="95"/>
    </location>
</feature>
<dbReference type="EMBL" id="GGEC01092176">
    <property type="protein sequence ID" value="MBX72660.1"/>
    <property type="molecule type" value="Transcribed_RNA"/>
</dbReference>
<accession>A0A2P2R0B2</accession>
<protein>
    <submittedName>
        <fullName evidence="2">Uncharacterized protein</fullName>
    </submittedName>
</protein>
<reference evidence="2" key="1">
    <citation type="submission" date="2018-02" db="EMBL/GenBank/DDBJ databases">
        <title>Rhizophora mucronata_Transcriptome.</title>
        <authorList>
            <person name="Meera S.P."/>
            <person name="Sreeshan A."/>
            <person name="Augustine A."/>
        </authorList>
    </citation>
    <scope>NUCLEOTIDE SEQUENCE</scope>
    <source>
        <tissue evidence="2">Leaf</tissue>
    </source>
</reference>
<sequence>MTPRFFNFDNVVTQFCNWSCSLFIVCSVSRPSAGSSTIHHTGGLGSGRTIEMESNYSCFSLQLKQWPFHRAEHKNPLSDKQRSSSRSLLSCKNLP</sequence>
<evidence type="ECO:0000256" key="1">
    <source>
        <dbReference type="SAM" id="MobiDB-lite"/>
    </source>
</evidence>
<evidence type="ECO:0000313" key="2">
    <source>
        <dbReference type="EMBL" id="MBX72660.1"/>
    </source>
</evidence>
<feature type="region of interest" description="Disordered" evidence="1">
    <location>
        <begin position="72"/>
        <end position="95"/>
    </location>
</feature>
<proteinExistence type="predicted"/>
<name>A0A2P2R0B2_RHIMU</name>
<feature type="compositionally biased region" description="Basic and acidic residues" evidence="1">
    <location>
        <begin position="72"/>
        <end position="82"/>
    </location>
</feature>